<feature type="region of interest" description="Disordered" evidence="1">
    <location>
        <begin position="164"/>
        <end position="237"/>
    </location>
</feature>
<evidence type="ECO:0000256" key="1">
    <source>
        <dbReference type="SAM" id="MobiDB-lite"/>
    </source>
</evidence>
<gene>
    <name evidence="2" type="ORF">AAFF_G00098930</name>
</gene>
<dbReference type="EMBL" id="JAINUG010000164">
    <property type="protein sequence ID" value="KAJ8390973.1"/>
    <property type="molecule type" value="Genomic_DNA"/>
</dbReference>
<organism evidence="2 3">
    <name type="scientific">Aldrovandia affinis</name>
    <dbReference type="NCBI Taxonomy" id="143900"/>
    <lineage>
        <taxon>Eukaryota</taxon>
        <taxon>Metazoa</taxon>
        <taxon>Chordata</taxon>
        <taxon>Craniata</taxon>
        <taxon>Vertebrata</taxon>
        <taxon>Euteleostomi</taxon>
        <taxon>Actinopterygii</taxon>
        <taxon>Neopterygii</taxon>
        <taxon>Teleostei</taxon>
        <taxon>Notacanthiformes</taxon>
        <taxon>Halosauridae</taxon>
        <taxon>Aldrovandia</taxon>
    </lineage>
</organism>
<sequence length="237" mass="25554">MPPTSTVPLVHRVVITVIPWCSTFDRIGLEKWNKPSSPCGRQTGGAFPPPATRARFQSSAVLRGTRLSPRGQPVSRHVSDSIDRDAMLRGRCSTGPSQGQLCAHSGLRLAYSSLIRIRHVVPWPGEAAESAGRHLLPPPAPCFFGRRREGEVVYHEGQTKAVPDGELQQQGPCGGRDLCQTPRARGSEEASATAEGSQTRLAGTRGAWRQILATANPPERSWRRGGCSEPPGATANR</sequence>
<evidence type="ECO:0000313" key="2">
    <source>
        <dbReference type="EMBL" id="KAJ8390973.1"/>
    </source>
</evidence>
<accession>A0AAD7WBV0</accession>
<protein>
    <submittedName>
        <fullName evidence="2">Uncharacterized protein</fullName>
    </submittedName>
</protein>
<dbReference type="Proteomes" id="UP001221898">
    <property type="component" value="Unassembled WGS sequence"/>
</dbReference>
<dbReference type="AlphaFoldDB" id="A0AAD7WBV0"/>
<keyword evidence="3" id="KW-1185">Reference proteome</keyword>
<comment type="caution">
    <text evidence="2">The sequence shown here is derived from an EMBL/GenBank/DDBJ whole genome shotgun (WGS) entry which is preliminary data.</text>
</comment>
<proteinExistence type="predicted"/>
<evidence type="ECO:0000313" key="3">
    <source>
        <dbReference type="Proteomes" id="UP001221898"/>
    </source>
</evidence>
<reference evidence="2" key="1">
    <citation type="journal article" date="2023" name="Science">
        <title>Genome structures resolve the early diversification of teleost fishes.</title>
        <authorList>
            <person name="Parey E."/>
            <person name="Louis A."/>
            <person name="Montfort J."/>
            <person name="Bouchez O."/>
            <person name="Roques C."/>
            <person name="Iampietro C."/>
            <person name="Lluch J."/>
            <person name="Castinel A."/>
            <person name="Donnadieu C."/>
            <person name="Desvignes T."/>
            <person name="Floi Bucao C."/>
            <person name="Jouanno E."/>
            <person name="Wen M."/>
            <person name="Mejri S."/>
            <person name="Dirks R."/>
            <person name="Jansen H."/>
            <person name="Henkel C."/>
            <person name="Chen W.J."/>
            <person name="Zahm M."/>
            <person name="Cabau C."/>
            <person name="Klopp C."/>
            <person name="Thompson A.W."/>
            <person name="Robinson-Rechavi M."/>
            <person name="Braasch I."/>
            <person name="Lecointre G."/>
            <person name="Bobe J."/>
            <person name="Postlethwait J.H."/>
            <person name="Berthelot C."/>
            <person name="Roest Crollius H."/>
            <person name="Guiguen Y."/>
        </authorList>
    </citation>
    <scope>NUCLEOTIDE SEQUENCE</scope>
    <source>
        <strain evidence="2">NC1722</strain>
    </source>
</reference>
<name>A0AAD7WBV0_9TELE</name>